<evidence type="ECO:0000256" key="1">
    <source>
        <dbReference type="SAM" id="Phobius"/>
    </source>
</evidence>
<comment type="caution">
    <text evidence="2">The sequence shown here is derived from an EMBL/GenBank/DDBJ whole genome shotgun (WGS) entry which is preliminary data.</text>
</comment>
<sequence>MKDAVLVGLGGASGSAAYQILVHGFGQTEWHRAILVGAFTMVFYQLFDAIRRRFLQHNQK</sequence>
<organism evidence="2 3">
    <name type="scientific">Rheinheimera muenzenbergensis</name>
    <dbReference type="NCBI Taxonomy" id="1193628"/>
    <lineage>
        <taxon>Bacteria</taxon>
        <taxon>Pseudomonadati</taxon>
        <taxon>Pseudomonadota</taxon>
        <taxon>Gammaproteobacteria</taxon>
        <taxon>Chromatiales</taxon>
        <taxon>Chromatiaceae</taxon>
        <taxon>Rheinheimera</taxon>
    </lineage>
</organism>
<name>A0ABU8C493_9GAMM</name>
<protein>
    <submittedName>
        <fullName evidence="2">Uncharacterized protein</fullName>
    </submittedName>
</protein>
<proteinExistence type="predicted"/>
<gene>
    <name evidence="2" type="ORF">MN202_05845</name>
</gene>
<feature type="transmembrane region" description="Helical" evidence="1">
    <location>
        <begin position="33"/>
        <end position="50"/>
    </location>
</feature>
<keyword evidence="1" id="KW-0812">Transmembrane</keyword>
<keyword evidence="3" id="KW-1185">Reference proteome</keyword>
<dbReference type="EMBL" id="JALAAR010000004">
    <property type="protein sequence ID" value="MEH8016743.1"/>
    <property type="molecule type" value="Genomic_DNA"/>
</dbReference>
<evidence type="ECO:0000313" key="2">
    <source>
        <dbReference type="EMBL" id="MEH8016743.1"/>
    </source>
</evidence>
<keyword evidence="1" id="KW-1133">Transmembrane helix</keyword>
<dbReference type="Proteomes" id="UP001375382">
    <property type="component" value="Unassembled WGS sequence"/>
</dbReference>
<accession>A0ABU8C493</accession>
<dbReference type="RefSeq" id="WP_335735161.1">
    <property type="nucleotide sequence ID" value="NZ_JALAAR010000004.1"/>
</dbReference>
<keyword evidence="1" id="KW-0472">Membrane</keyword>
<evidence type="ECO:0000313" key="3">
    <source>
        <dbReference type="Proteomes" id="UP001375382"/>
    </source>
</evidence>
<reference evidence="2 3" key="1">
    <citation type="journal article" date="2023" name="Ecotoxicol. Environ. Saf.">
        <title>Mercury remediation potential of mercury-resistant strain Rheinheimera metallidurans sp. nov. isolated from a municipal waste dumping site.</title>
        <authorList>
            <person name="Yadav V."/>
            <person name="Manjhi A."/>
            <person name="Vadakedath N."/>
        </authorList>
    </citation>
    <scope>NUCLEOTIDE SEQUENCE [LARGE SCALE GENOMIC DNA]</scope>
    <source>
        <strain evidence="2 3">E-49</strain>
    </source>
</reference>